<proteinExistence type="predicted"/>
<dbReference type="RefSeq" id="XP_064702321.1">
    <property type="nucleotide sequence ID" value="XM_064851052.1"/>
</dbReference>
<dbReference type="InterPro" id="IPR029032">
    <property type="entry name" value="AhpD-like"/>
</dbReference>
<evidence type="ECO:0000313" key="2">
    <source>
        <dbReference type="EMBL" id="KAK5046738.1"/>
    </source>
</evidence>
<dbReference type="AlphaFoldDB" id="A0AAV9N1R1"/>
<dbReference type="GO" id="GO:0051920">
    <property type="term" value="F:peroxiredoxin activity"/>
    <property type="evidence" value="ECO:0007669"/>
    <property type="project" value="InterPro"/>
</dbReference>
<evidence type="ECO:0000259" key="1">
    <source>
        <dbReference type="Pfam" id="PF02627"/>
    </source>
</evidence>
<dbReference type="PANTHER" id="PTHR33570:SF2">
    <property type="entry name" value="CARBOXYMUCONOLACTONE DECARBOXYLASE-LIKE DOMAIN-CONTAINING PROTEIN"/>
    <property type="match status" value="1"/>
</dbReference>
<dbReference type="PANTHER" id="PTHR33570">
    <property type="entry name" value="4-CARBOXYMUCONOLACTONE DECARBOXYLASE FAMILY PROTEIN"/>
    <property type="match status" value="1"/>
</dbReference>
<reference evidence="2 3" key="1">
    <citation type="submission" date="2023-08" db="EMBL/GenBank/DDBJ databases">
        <title>Black Yeasts Isolated from many extreme environments.</title>
        <authorList>
            <person name="Coleine C."/>
            <person name="Stajich J.E."/>
            <person name="Selbmann L."/>
        </authorList>
    </citation>
    <scope>NUCLEOTIDE SEQUENCE [LARGE SCALE GENOMIC DNA]</scope>
    <source>
        <strain evidence="2 3">CCFEE 5792</strain>
    </source>
</reference>
<evidence type="ECO:0000313" key="3">
    <source>
        <dbReference type="Proteomes" id="UP001358417"/>
    </source>
</evidence>
<organism evidence="2 3">
    <name type="scientific">Exophiala bonariae</name>
    <dbReference type="NCBI Taxonomy" id="1690606"/>
    <lineage>
        <taxon>Eukaryota</taxon>
        <taxon>Fungi</taxon>
        <taxon>Dikarya</taxon>
        <taxon>Ascomycota</taxon>
        <taxon>Pezizomycotina</taxon>
        <taxon>Eurotiomycetes</taxon>
        <taxon>Chaetothyriomycetidae</taxon>
        <taxon>Chaetothyriales</taxon>
        <taxon>Herpotrichiellaceae</taxon>
        <taxon>Exophiala</taxon>
    </lineage>
</organism>
<dbReference type="Gene3D" id="1.20.1290.10">
    <property type="entry name" value="AhpD-like"/>
    <property type="match status" value="1"/>
</dbReference>
<name>A0AAV9N1R1_9EURO</name>
<gene>
    <name evidence="2" type="ORF">LTR84_007499</name>
</gene>
<sequence length="164" mass="18335">MADASKPSEKLVLGRQMVKEFIGEYRLKAINANMVSLPIEAPMPNLHEVLESLRLTMGQRDDIFTRTSAEFIAEVCFSGYARPGLEFKDRALMNIAMLIALGRAPELRIHIRAAFDNGWTEEQICEACRHAMVYCGVPAGRDALIIASEIFEDLRQSGEYGKKA</sequence>
<dbReference type="SUPFAM" id="SSF69118">
    <property type="entry name" value="AhpD-like"/>
    <property type="match status" value="1"/>
</dbReference>
<dbReference type="Proteomes" id="UP001358417">
    <property type="component" value="Unassembled WGS sequence"/>
</dbReference>
<protein>
    <recommendedName>
        <fullName evidence="1">Carboxymuconolactone decarboxylase-like domain-containing protein</fullName>
    </recommendedName>
</protein>
<dbReference type="InterPro" id="IPR052512">
    <property type="entry name" value="4CMD/NDH-1_regulator"/>
</dbReference>
<dbReference type="Pfam" id="PF02627">
    <property type="entry name" value="CMD"/>
    <property type="match status" value="1"/>
</dbReference>
<dbReference type="EMBL" id="JAVRRD010000029">
    <property type="protein sequence ID" value="KAK5046738.1"/>
    <property type="molecule type" value="Genomic_DNA"/>
</dbReference>
<feature type="domain" description="Carboxymuconolactone decarboxylase-like" evidence="1">
    <location>
        <begin position="69"/>
        <end position="148"/>
    </location>
</feature>
<accession>A0AAV9N1R1</accession>
<keyword evidence="3" id="KW-1185">Reference proteome</keyword>
<comment type="caution">
    <text evidence="2">The sequence shown here is derived from an EMBL/GenBank/DDBJ whole genome shotgun (WGS) entry which is preliminary data.</text>
</comment>
<dbReference type="GeneID" id="89975665"/>
<dbReference type="InterPro" id="IPR003779">
    <property type="entry name" value="CMD-like"/>
</dbReference>